<feature type="region of interest" description="Disordered" evidence="1">
    <location>
        <begin position="55"/>
        <end position="77"/>
    </location>
</feature>
<feature type="signal peptide" evidence="2">
    <location>
        <begin position="1"/>
        <end position="27"/>
    </location>
</feature>
<name>A0ABY0FFU8_9NEIS</name>
<dbReference type="EMBL" id="REGR01000001">
    <property type="protein sequence ID" value="RXZ45264.1"/>
    <property type="molecule type" value="Genomic_DNA"/>
</dbReference>
<keyword evidence="4" id="KW-1185">Reference proteome</keyword>
<comment type="caution">
    <text evidence="3">The sequence shown here is derived from an EMBL/GenBank/DDBJ whole genome shotgun (WGS) entry which is preliminary data.</text>
</comment>
<evidence type="ECO:0000256" key="2">
    <source>
        <dbReference type="SAM" id="SignalP"/>
    </source>
</evidence>
<protein>
    <submittedName>
        <fullName evidence="3">Autotransporter outer membrane beta-barrel domain-containing protein</fullName>
    </submittedName>
</protein>
<reference evidence="3 4" key="1">
    <citation type="submission" date="2018-10" db="EMBL/GenBank/DDBJ databases">
        <title>Draft genome of Fastidiocella sp. strain 375T, a bacterium isolated from a karstic cave dripping water.</title>
        <authorList>
            <person name="Coelho C."/>
            <person name="Verissimo A."/>
            <person name="Tiago I."/>
        </authorList>
    </citation>
    <scope>NUCLEOTIDE SEQUENCE [LARGE SCALE GENOMIC DNA]</scope>
    <source>
        <strain evidence="3 4">CAVE-375</strain>
    </source>
</reference>
<evidence type="ECO:0000313" key="3">
    <source>
        <dbReference type="EMBL" id="RXZ45264.1"/>
    </source>
</evidence>
<feature type="compositionally biased region" description="Low complexity" evidence="1">
    <location>
        <begin position="64"/>
        <end position="75"/>
    </location>
</feature>
<evidence type="ECO:0000313" key="4">
    <source>
        <dbReference type="Proteomes" id="UP000290682"/>
    </source>
</evidence>
<dbReference type="RefSeq" id="WP_129210373.1">
    <property type="nucleotide sequence ID" value="NZ_REGR01000001.1"/>
</dbReference>
<feature type="chain" id="PRO_5046681212" evidence="2">
    <location>
        <begin position="28"/>
        <end position="391"/>
    </location>
</feature>
<keyword evidence="2" id="KW-0732">Signal</keyword>
<organism evidence="3 4">
    <name type="scientific">Crenobacter cavernae</name>
    <dbReference type="NCBI Taxonomy" id="2290923"/>
    <lineage>
        <taxon>Bacteria</taxon>
        <taxon>Pseudomonadati</taxon>
        <taxon>Pseudomonadota</taxon>
        <taxon>Betaproteobacteria</taxon>
        <taxon>Neisseriales</taxon>
        <taxon>Neisseriaceae</taxon>
        <taxon>Crenobacter</taxon>
    </lineage>
</organism>
<evidence type="ECO:0000256" key="1">
    <source>
        <dbReference type="SAM" id="MobiDB-lite"/>
    </source>
</evidence>
<proteinExistence type="predicted"/>
<gene>
    <name evidence="3" type="ORF">EBB06_00060</name>
</gene>
<dbReference type="Proteomes" id="UP000290682">
    <property type="component" value="Unassembled WGS sequence"/>
</dbReference>
<dbReference type="InterPro" id="IPR025737">
    <property type="entry name" value="FApF"/>
</dbReference>
<accession>A0ABY0FFU8</accession>
<sequence>MNPISSFSTKPLCLALAAGFFSLPAFALSTSDYSPQTAGGGEIFPIKIAANDPELMSTDQGQPSASSSKASSQSAVPQKVKNIAMTFERPGVLTPRGSFVFDPSLQFSTTSSHRVAILGYTIVPALTVGVVDVRSVSRNTFVVALGGRYGVTNRFEIEGRIPYVNQYDSSVSRPFGEGASNEKVFNTNGNGIGDVQLGLRYQLNDPAAGNPFYIASLRVQAPTGKGPFDVPYDSGTGLQTKVPTGSGFWGVQVGGSAVLPTDPAVFFGGVSYQWNRPEDVNKTLSIPTSGNVTQRIGRVDPGDIFQFNFGMGFAINNKSSFSIGYDHNAIFRTKINGRYPPDAQRLIHVGSLLFGYSYATNPRESVNLILGVGTTNESPDVQITLRAPFSL</sequence>
<dbReference type="Pfam" id="PF13557">
    <property type="entry name" value="Phenol_MetA_deg"/>
    <property type="match status" value="1"/>
</dbReference>